<name>A0A0K2TFA1_LEPSM</name>
<sequence>MWTMEASNEEIRHILHFYFLKGGNASKGSKKIFDVYGADTLSVLVGQQWFDRFFPYSILPSDQLELLKLGIKQKRPSLVTKRQQGIIKTTQGLTNLL</sequence>
<dbReference type="GO" id="GO:0032259">
    <property type="term" value="P:methylation"/>
    <property type="evidence" value="ECO:0007669"/>
    <property type="project" value="UniProtKB-KW"/>
</dbReference>
<dbReference type="Gene3D" id="1.10.10.1450">
    <property type="match status" value="1"/>
</dbReference>
<organism evidence="2">
    <name type="scientific">Lepeophtheirus salmonis</name>
    <name type="common">Salmon louse</name>
    <name type="synonym">Caligus salmonis</name>
    <dbReference type="NCBI Taxonomy" id="72036"/>
    <lineage>
        <taxon>Eukaryota</taxon>
        <taxon>Metazoa</taxon>
        <taxon>Ecdysozoa</taxon>
        <taxon>Arthropoda</taxon>
        <taxon>Crustacea</taxon>
        <taxon>Multicrustacea</taxon>
        <taxon>Hexanauplia</taxon>
        <taxon>Copepoda</taxon>
        <taxon>Siphonostomatoida</taxon>
        <taxon>Caligidae</taxon>
        <taxon>Lepeophtheirus</taxon>
    </lineage>
</organism>
<dbReference type="EMBL" id="HACA01006775">
    <property type="protein sequence ID" value="CDW24136.1"/>
    <property type="molecule type" value="Transcribed_RNA"/>
</dbReference>
<proteinExistence type="predicted"/>
<reference evidence="2" key="1">
    <citation type="submission" date="2014-05" db="EMBL/GenBank/DDBJ databases">
        <authorList>
            <person name="Chronopoulou M."/>
        </authorList>
    </citation>
    <scope>NUCLEOTIDE SEQUENCE</scope>
    <source>
        <tissue evidence="2">Whole organism</tissue>
    </source>
</reference>
<dbReference type="AlphaFoldDB" id="A0A0K2TFA1"/>
<protein>
    <submittedName>
        <fullName evidence="2">Histonelysine Nmethyltransferase SETMARlike [Ceratitis capitata]</fullName>
    </submittedName>
</protein>
<dbReference type="GO" id="GO:0008168">
    <property type="term" value="F:methyltransferase activity"/>
    <property type="evidence" value="ECO:0007669"/>
    <property type="project" value="UniProtKB-KW"/>
</dbReference>
<dbReference type="InterPro" id="IPR041426">
    <property type="entry name" value="Mos1_HTH"/>
</dbReference>
<accession>A0A0K2TFA1</accession>
<keyword evidence="2" id="KW-0489">Methyltransferase</keyword>
<evidence type="ECO:0000259" key="1">
    <source>
        <dbReference type="Pfam" id="PF17906"/>
    </source>
</evidence>
<keyword evidence="2" id="KW-0808">Transferase</keyword>
<feature type="domain" description="Mos1 transposase HTH" evidence="1">
    <location>
        <begin position="9"/>
        <end position="53"/>
    </location>
</feature>
<dbReference type="Pfam" id="PF17906">
    <property type="entry name" value="HTH_48"/>
    <property type="match status" value="1"/>
</dbReference>
<evidence type="ECO:0000313" key="2">
    <source>
        <dbReference type="EMBL" id="CDW24136.1"/>
    </source>
</evidence>